<dbReference type="PANTHER" id="PTHR37329">
    <property type="entry name" value="KINETOCHORE PROTEIN SOS7"/>
    <property type="match status" value="1"/>
</dbReference>
<dbReference type="GO" id="GO:0051315">
    <property type="term" value="P:attachment of mitotic spindle microtubules to kinetochore"/>
    <property type="evidence" value="ECO:0007669"/>
    <property type="project" value="TreeGrafter"/>
</dbReference>
<keyword evidence="4" id="KW-1185">Reference proteome</keyword>
<feature type="coiled-coil region" evidence="1">
    <location>
        <begin position="132"/>
        <end position="208"/>
    </location>
</feature>
<evidence type="ECO:0000256" key="1">
    <source>
        <dbReference type="SAM" id="Coils"/>
    </source>
</evidence>
<feature type="coiled-coil region" evidence="1">
    <location>
        <begin position="251"/>
        <end position="281"/>
    </location>
</feature>
<dbReference type="InterPro" id="IPR037475">
    <property type="entry name" value="Sos7"/>
</dbReference>
<keyword evidence="1" id="KW-0175">Coiled coil</keyword>
<dbReference type="GO" id="GO:0000776">
    <property type="term" value="C:kinetochore"/>
    <property type="evidence" value="ECO:0007669"/>
    <property type="project" value="InterPro"/>
</dbReference>
<feature type="domain" description="Kinetochore protein Sos7 coiled-coil" evidence="2">
    <location>
        <begin position="79"/>
        <end position="171"/>
    </location>
</feature>
<evidence type="ECO:0000259" key="2">
    <source>
        <dbReference type="Pfam" id="PF20882"/>
    </source>
</evidence>
<proteinExistence type="predicted"/>
<sequence length="297" mass="34088">MSTITDDFLSHHSQILAEFTNARLNFTNQEHDFKEWSTRCSIALGSGSPLRSPTHMAQNISVDCSNPAAIEVELKDFKELFSKLKVTYLEQETKETFLRVILDDNDDEGETENEDSNERKDLRIWRIKEKDLDEATQRNAGLKQVLVDKKNALQDASDQITALVGEVCDKYEILKTEVGQAEDMLQEIESMEAEVRELERGEDEADKDGHQALSLKETRDLYGNLITQDLELDRDIHELKEVIIPGKRRELENLTAELGRLSELSKRLEEAARLAVEERQLEMRQGKTVAKENIGRW</sequence>
<dbReference type="RefSeq" id="XP_056045598.1">
    <property type="nucleotide sequence ID" value="XM_056185918.1"/>
</dbReference>
<name>A0AAD7QV94_9ASCO</name>
<evidence type="ECO:0000313" key="3">
    <source>
        <dbReference type="EMBL" id="KAJ8102148.1"/>
    </source>
</evidence>
<dbReference type="EMBL" id="JARPMG010000003">
    <property type="protein sequence ID" value="KAJ8102148.1"/>
    <property type="molecule type" value="Genomic_DNA"/>
</dbReference>
<dbReference type="PANTHER" id="PTHR37329:SF1">
    <property type="entry name" value="KINETOCHORE PROTEIN SOS7"/>
    <property type="match status" value="1"/>
</dbReference>
<dbReference type="AlphaFoldDB" id="A0AAD7QV94"/>
<reference evidence="3" key="1">
    <citation type="submission" date="2023-03" db="EMBL/GenBank/DDBJ databases">
        <title>Near-Complete genome sequence of Lipomyces tetrasporous NRRL Y-64009, an oleaginous yeast capable of growing on lignocellulosic hydrolysates.</title>
        <authorList>
            <consortium name="Lawrence Berkeley National Laboratory"/>
            <person name="Jagtap S.S."/>
            <person name="Liu J.-J."/>
            <person name="Walukiewicz H.E."/>
            <person name="Pangilinan J."/>
            <person name="Lipzen A."/>
            <person name="Ahrendt S."/>
            <person name="Koriabine M."/>
            <person name="Cobaugh K."/>
            <person name="Salamov A."/>
            <person name="Yoshinaga Y."/>
            <person name="Ng V."/>
            <person name="Daum C."/>
            <person name="Grigoriev I.V."/>
            <person name="Slininger P.J."/>
            <person name="Dien B.S."/>
            <person name="Jin Y.-S."/>
            <person name="Rao C.V."/>
        </authorList>
    </citation>
    <scope>NUCLEOTIDE SEQUENCE</scope>
    <source>
        <strain evidence="3">NRRL Y-64009</strain>
    </source>
</reference>
<gene>
    <name evidence="3" type="ORF">POJ06DRAFT_236776</name>
</gene>
<protein>
    <recommendedName>
        <fullName evidence="2">Kinetochore protein Sos7 coiled-coil domain-containing protein</fullName>
    </recommendedName>
</protein>
<comment type="caution">
    <text evidence="3">The sequence shown here is derived from an EMBL/GenBank/DDBJ whole genome shotgun (WGS) entry which is preliminary data.</text>
</comment>
<dbReference type="InterPro" id="IPR048781">
    <property type="entry name" value="Sos7_CC"/>
</dbReference>
<evidence type="ECO:0000313" key="4">
    <source>
        <dbReference type="Proteomes" id="UP001217417"/>
    </source>
</evidence>
<accession>A0AAD7QV94</accession>
<dbReference type="Proteomes" id="UP001217417">
    <property type="component" value="Unassembled WGS sequence"/>
</dbReference>
<dbReference type="Pfam" id="PF20882">
    <property type="entry name" value="Sos7"/>
    <property type="match status" value="1"/>
</dbReference>
<organism evidence="3 4">
    <name type="scientific">Lipomyces tetrasporus</name>
    <dbReference type="NCBI Taxonomy" id="54092"/>
    <lineage>
        <taxon>Eukaryota</taxon>
        <taxon>Fungi</taxon>
        <taxon>Dikarya</taxon>
        <taxon>Ascomycota</taxon>
        <taxon>Saccharomycotina</taxon>
        <taxon>Lipomycetes</taxon>
        <taxon>Lipomycetales</taxon>
        <taxon>Lipomycetaceae</taxon>
        <taxon>Lipomyces</taxon>
    </lineage>
</organism>
<dbReference type="GO" id="GO:0034501">
    <property type="term" value="P:protein localization to kinetochore"/>
    <property type="evidence" value="ECO:0007669"/>
    <property type="project" value="InterPro"/>
</dbReference>
<dbReference type="GeneID" id="80881084"/>